<reference evidence="2 4" key="1">
    <citation type="submission" date="2024-02" db="EMBL/GenBank/DDBJ databases">
        <authorList>
            <person name="Chen Y."/>
            <person name="Shah S."/>
            <person name="Dougan E. K."/>
            <person name="Thang M."/>
            <person name="Chan C."/>
        </authorList>
    </citation>
    <scope>NUCLEOTIDE SEQUENCE [LARGE SCALE GENOMIC DNA]</scope>
</reference>
<feature type="compositionally biased region" description="Basic and acidic residues" evidence="1">
    <location>
        <begin position="33"/>
        <end position="48"/>
    </location>
</feature>
<sequence>MSWQLPVWDAKPSRTNWYDTTFSETGTSFGPTDGEHVTDVDGSEHVDTSTDSVSDPNPGEMRSHVHGQCDPCVFLGSTYGCSKGDQCGFCHHPHPELNPSTISRPRKERRRRMKEQIWQHLQGHDFDEIQQSLQSDARRNPYMRLLIPSCIDLHFEVEGHRFEGGGHR</sequence>
<keyword evidence="4" id="KW-1185">Reference proteome</keyword>
<evidence type="ECO:0000313" key="3">
    <source>
        <dbReference type="EMBL" id="CAK9090797.1"/>
    </source>
</evidence>
<organism evidence="2 4">
    <name type="scientific">Durusdinium trenchii</name>
    <dbReference type="NCBI Taxonomy" id="1381693"/>
    <lineage>
        <taxon>Eukaryota</taxon>
        <taxon>Sar</taxon>
        <taxon>Alveolata</taxon>
        <taxon>Dinophyceae</taxon>
        <taxon>Suessiales</taxon>
        <taxon>Symbiodiniaceae</taxon>
        <taxon>Durusdinium</taxon>
    </lineage>
</organism>
<accession>A0ABP0QQY7</accession>
<dbReference type="Proteomes" id="UP001642464">
    <property type="component" value="Unassembled WGS sequence"/>
</dbReference>
<dbReference type="EMBL" id="CAXAMM010040051">
    <property type="protein sequence ID" value="CAK9090797.1"/>
    <property type="molecule type" value="Genomic_DNA"/>
</dbReference>
<evidence type="ECO:0000313" key="4">
    <source>
        <dbReference type="Proteomes" id="UP001642464"/>
    </source>
</evidence>
<evidence type="ECO:0000313" key="2">
    <source>
        <dbReference type="EMBL" id="CAK9090379.1"/>
    </source>
</evidence>
<dbReference type="EMBL" id="CAXAMM010039995">
    <property type="protein sequence ID" value="CAK9090379.1"/>
    <property type="molecule type" value="Genomic_DNA"/>
</dbReference>
<proteinExistence type="predicted"/>
<evidence type="ECO:0000256" key="1">
    <source>
        <dbReference type="SAM" id="MobiDB-lite"/>
    </source>
</evidence>
<gene>
    <name evidence="2" type="ORF">SCF082_LOCUS42629</name>
    <name evidence="3" type="ORF">SCF082_LOCUS42813</name>
</gene>
<name>A0ABP0QQY7_9DINO</name>
<comment type="caution">
    <text evidence="2">The sequence shown here is derived from an EMBL/GenBank/DDBJ whole genome shotgun (WGS) entry which is preliminary data.</text>
</comment>
<feature type="region of interest" description="Disordered" evidence="1">
    <location>
        <begin position="22"/>
        <end position="62"/>
    </location>
</feature>
<protein>
    <recommendedName>
        <fullName evidence="5">C3H1-type domain-containing protein</fullName>
    </recommendedName>
</protein>
<evidence type="ECO:0008006" key="5">
    <source>
        <dbReference type="Google" id="ProtNLM"/>
    </source>
</evidence>